<evidence type="ECO:0000313" key="2">
    <source>
        <dbReference type="EMBL" id="PYI19575.1"/>
    </source>
</evidence>
<feature type="domain" description="SRR1-like" evidence="1">
    <location>
        <begin position="204"/>
        <end position="358"/>
    </location>
</feature>
<evidence type="ECO:0000259" key="1">
    <source>
        <dbReference type="Pfam" id="PF07985"/>
    </source>
</evidence>
<sequence length="361" mass="40175">MMRRLLEVGALGPVHLLPTATRLPRAIVLDSMKSRWTGPPLYDPTSSSPHEVTINILQHEADGEPFFTKKALLDLQAQLSRPLEAGEKYVAIGFEGTPVEFEPAIGQVSEHVGHRFVNGAVALVYHSWSVFLGQASDKKYLDAASYCRVVPMHVQQWINPDTGEIFALPPRPVEGPSRLLRSAVFTWEPSAAWAVIREVLVAAREKYTITNFVGFAGGTMFGDSPSATQHALVWTVIRLFRKDGKGESDEPLACSLQDPIYDAQDTRVLNLLKMNVVEDPQGFLDVEDSSIVFTCNSDVPVKEIVLDIARPAIMIIDDITRINSIYDPVTNRVLKAIGHSYEMFDFPDHEAFGRMAIYVRK</sequence>
<dbReference type="OMA" id="WKESPAC"/>
<reference evidence="2 3" key="1">
    <citation type="submission" date="2018-02" db="EMBL/GenBank/DDBJ databases">
        <title>The genomes of Aspergillus section Nigri reveals drivers in fungal speciation.</title>
        <authorList>
            <consortium name="DOE Joint Genome Institute"/>
            <person name="Vesth T.C."/>
            <person name="Nybo J."/>
            <person name="Theobald S."/>
            <person name="Brandl J."/>
            <person name="Frisvad J.C."/>
            <person name="Nielsen K.F."/>
            <person name="Lyhne E.K."/>
            <person name="Kogle M.E."/>
            <person name="Kuo A."/>
            <person name="Riley R."/>
            <person name="Clum A."/>
            <person name="Nolan M."/>
            <person name="Lipzen A."/>
            <person name="Salamov A."/>
            <person name="Henrissat B."/>
            <person name="Wiebenga A."/>
            <person name="De vries R.P."/>
            <person name="Grigoriev I.V."/>
            <person name="Mortensen U.H."/>
            <person name="Andersen M.R."/>
            <person name="Baker S.E."/>
        </authorList>
    </citation>
    <scope>NUCLEOTIDE SEQUENCE [LARGE SCALE GENOMIC DNA]</scope>
    <source>
        <strain evidence="2 3">CBS 115571</strain>
    </source>
</reference>
<dbReference type="PANTHER" id="PTHR42080:SF3">
    <property type="entry name" value="SRR1-LIKE DOMAIN-CONTAINING PROTEIN"/>
    <property type="match status" value="1"/>
</dbReference>
<accession>A0A2V5H5V2</accession>
<proteinExistence type="predicted"/>
<dbReference type="AlphaFoldDB" id="A0A2V5H5V2"/>
<keyword evidence="3" id="KW-1185">Reference proteome</keyword>
<dbReference type="Proteomes" id="UP000249829">
    <property type="component" value="Unassembled WGS sequence"/>
</dbReference>
<organism evidence="2 3">
    <name type="scientific">Aspergillus violaceofuscus (strain CBS 115571)</name>
    <dbReference type="NCBI Taxonomy" id="1450538"/>
    <lineage>
        <taxon>Eukaryota</taxon>
        <taxon>Fungi</taxon>
        <taxon>Dikarya</taxon>
        <taxon>Ascomycota</taxon>
        <taxon>Pezizomycotina</taxon>
        <taxon>Eurotiomycetes</taxon>
        <taxon>Eurotiomycetidae</taxon>
        <taxon>Eurotiales</taxon>
        <taxon>Aspergillaceae</taxon>
        <taxon>Aspergillus</taxon>
    </lineage>
</organism>
<gene>
    <name evidence="2" type="ORF">BO99DRAFT_412469</name>
</gene>
<dbReference type="InterPro" id="IPR012942">
    <property type="entry name" value="SRR1-like"/>
</dbReference>
<evidence type="ECO:0000313" key="3">
    <source>
        <dbReference type="Proteomes" id="UP000249829"/>
    </source>
</evidence>
<name>A0A2V5H5V2_ASPV1</name>
<protein>
    <recommendedName>
        <fullName evidence="1">SRR1-like domain-containing protein</fullName>
    </recommendedName>
</protein>
<dbReference type="PANTHER" id="PTHR42080">
    <property type="entry name" value="SRR1 DOMAIN-CONTAINING PROTEIN"/>
    <property type="match status" value="1"/>
</dbReference>
<dbReference type="EMBL" id="KZ825133">
    <property type="protein sequence ID" value="PYI19575.1"/>
    <property type="molecule type" value="Genomic_DNA"/>
</dbReference>
<dbReference type="Pfam" id="PF07985">
    <property type="entry name" value="SRR1"/>
    <property type="match status" value="1"/>
</dbReference>